<accession>A0ABU2M974</accession>
<dbReference type="InterPro" id="IPR036170">
    <property type="entry name" value="YezG-like_sf"/>
</dbReference>
<dbReference type="SUPFAM" id="SSF160424">
    <property type="entry name" value="BH3703-like"/>
    <property type="match status" value="1"/>
</dbReference>
<gene>
    <name evidence="1" type="ORF">RM479_12455</name>
</gene>
<keyword evidence="2" id="KW-1185">Reference proteome</keyword>
<proteinExistence type="predicted"/>
<sequence length="523" mass="56942">MTTAPPGPMRRVEQAEETARVLLSVAPQGWREMVHRVVSVGGFSHETLSVVDADGAVSEAWIPRAVSDAVAGLKRACHRKGEGTWTSLEFTVAPSGRFGVSYDRDAEPTLPSGVAPVVFRQELERFPRDEEHVPGWWRERLEQARSVDVDALYAEYAELVAREFEAEGGVVGYRPPTSLQVLTRDGRLILRQDLREEFERAVAEPGALGSAAAGFAASVFRRVEGGGPAVEALVAAFARLGARASLGALGVVRVVFGNGRREWADVEGFCSAFGGLPPEELGREAAAFVRERTRWWDRRGARRTVDGGGFAGRWRVRLLRGPESTQAVRERAQVREVAPGLWQGVVLEGPGAEPPPPVDRAVFAWEGRSEARVFAEAVESSVNEPVRVRERGADGTRLLCIGGEHPYVAAQAYVLPRYAGEMPHGAVVMFPTPYVMYAHPLGQGSPVTAMQVMNAIADRLVGVGDPGARSAGRLYWWHPSAWGRNLGRPPEPREVGVRVDHVVGEATLLTSDEEFDSLVRSLV</sequence>
<dbReference type="Proteomes" id="UP001183390">
    <property type="component" value="Unassembled WGS sequence"/>
</dbReference>
<reference evidence="2" key="1">
    <citation type="submission" date="2023-07" db="EMBL/GenBank/DDBJ databases">
        <title>30 novel species of actinomycetes from the DSMZ collection.</title>
        <authorList>
            <person name="Nouioui I."/>
        </authorList>
    </citation>
    <scope>NUCLEOTIDE SEQUENCE [LARGE SCALE GENOMIC DNA]</scope>
    <source>
        <strain evidence="2">DSM 44743</strain>
    </source>
</reference>
<dbReference type="RefSeq" id="WP_311511886.1">
    <property type="nucleotide sequence ID" value="NZ_JAVREP010000007.1"/>
</dbReference>
<comment type="caution">
    <text evidence="1">The sequence shown here is derived from an EMBL/GenBank/DDBJ whole genome shotgun (WGS) entry which is preliminary data.</text>
</comment>
<name>A0ABU2M974_9ACTN</name>
<organism evidence="1 2">
    <name type="scientific">Nocardiopsis lambiniae</name>
    <dbReference type="NCBI Taxonomy" id="3075539"/>
    <lineage>
        <taxon>Bacteria</taxon>
        <taxon>Bacillati</taxon>
        <taxon>Actinomycetota</taxon>
        <taxon>Actinomycetes</taxon>
        <taxon>Streptosporangiales</taxon>
        <taxon>Nocardiopsidaceae</taxon>
        <taxon>Nocardiopsis</taxon>
    </lineage>
</organism>
<evidence type="ECO:0000313" key="2">
    <source>
        <dbReference type="Proteomes" id="UP001183390"/>
    </source>
</evidence>
<dbReference type="EMBL" id="JAVREP010000007">
    <property type="protein sequence ID" value="MDT0329223.1"/>
    <property type="molecule type" value="Genomic_DNA"/>
</dbReference>
<evidence type="ECO:0000313" key="1">
    <source>
        <dbReference type="EMBL" id="MDT0329223.1"/>
    </source>
</evidence>
<protein>
    <submittedName>
        <fullName evidence="1">Uncharacterized protein</fullName>
    </submittedName>
</protein>